<evidence type="ECO:0000256" key="8">
    <source>
        <dbReference type="SAM" id="SignalP"/>
    </source>
</evidence>
<keyword evidence="4" id="KW-0808">Transferase</keyword>
<dbReference type="PANTHER" id="PTHR43047:SF72">
    <property type="entry name" value="OSMOSENSING HISTIDINE PROTEIN KINASE SLN1"/>
    <property type="match status" value="1"/>
</dbReference>
<dbReference type="Pfam" id="PF02518">
    <property type="entry name" value="HATPase_c"/>
    <property type="match status" value="1"/>
</dbReference>
<evidence type="ECO:0000259" key="9">
    <source>
        <dbReference type="PROSITE" id="PS50109"/>
    </source>
</evidence>
<dbReference type="InterPro" id="IPR003594">
    <property type="entry name" value="HATPase_dom"/>
</dbReference>
<gene>
    <name evidence="11" type="ORF">ABB22_07935</name>
</gene>
<evidence type="ECO:0000313" key="11">
    <source>
        <dbReference type="EMBL" id="KRG58058.1"/>
    </source>
</evidence>
<dbReference type="Gene3D" id="2.60.40.10">
    <property type="entry name" value="Immunoglobulins"/>
    <property type="match status" value="1"/>
</dbReference>
<dbReference type="InterPro" id="IPR011123">
    <property type="entry name" value="Y_Y_Y"/>
</dbReference>
<comment type="catalytic activity">
    <reaction evidence="1">
        <text>ATP + protein L-histidine = ADP + protein N-phospho-L-histidine.</text>
        <dbReference type="EC" id="2.7.13.3"/>
    </reaction>
</comment>
<keyword evidence="5 11" id="KW-0418">Kinase</keyword>
<dbReference type="Pfam" id="PF07494">
    <property type="entry name" value="Reg_prop"/>
    <property type="match status" value="2"/>
</dbReference>
<dbReference type="PROSITE" id="PS50110">
    <property type="entry name" value="RESPONSE_REGULATORY"/>
    <property type="match status" value="1"/>
</dbReference>
<dbReference type="GO" id="GO:0016301">
    <property type="term" value="F:kinase activity"/>
    <property type="evidence" value="ECO:0007669"/>
    <property type="project" value="UniProtKB-KW"/>
</dbReference>
<dbReference type="Gene3D" id="1.10.287.130">
    <property type="match status" value="1"/>
</dbReference>
<dbReference type="InterPro" id="IPR036890">
    <property type="entry name" value="HATPase_C_sf"/>
</dbReference>
<protein>
    <recommendedName>
        <fullName evidence="2">histidine kinase</fullName>
        <ecNumber evidence="2">2.7.13.3</ecNumber>
    </recommendedName>
</protein>
<evidence type="ECO:0000313" key="12">
    <source>
        <dbReference type="Proteomes" id="UP000050902"/>
    </source>
</evidence>
<keyword evidence="7" id="KW-0812">Transmembrane</keyword>
<dbReference type="InterPro" id="IPR015943">
    <property type="entry name" value="WD40/YVTN_repeat-like_dom_sf"/>
</dbReference>
<dbReference type="InterPro" id="IPR036097">
    <property type="entry name" value="HisK_dim/P_sf"/>
</dbReference>
<keyword evidence="12" id="KW-1185">Reference proteome</keyword>
<evidence type="ECO:0000256" key="1">
    <source>
        <dbReference type="ARBA" id="ARBA00000085"/>
    </source>
</evidence>
<feature type="signal peptide" evidence="8">
    <location>
        <begin position="1"/>
        <end position="20"/>
    </location>
</feature>
<feature type="domain" description="Response regulatory" evidence="10">
    <location>
        <begin position="1059"/>
        <end position="1173"/>
    </location>
</feature>
<dbReference type="Proteomes" id="UP000050902">
    <property type="component" value="Unassembled WGS sequence"/>
</dbReference>
<feature type="chain" id="PRO_5046540618" description="histidine kinase" evidence="8">
    <location>
        <begin position="21"/>
        <end position="1188"/>
    </location>
</feature>
<dbReference type="SUPFAM" id="SSF63829">
    <property type="entry name" value="Calcium-dependent phosphotriesterase"/>
    <property type="match status" value="3"/>
</dbReference>
<dbReference type="InterPro" id="IPR005467">
    <property type="entry name" value="His_kinase_dom"/>
</dbReference>
<dbReference type="Pfam" id="PF07495">
    <property type="entry name" value="Y_Y_Y"/>
    <property type="match status" value="1"/>
</dbReference>
<dbReference type="SMART" id="SM00387">
    <property type="entry name" value="HATPase_c"/>
    <property type="match status" value="1"/>
</dbReference>
<organism evidence="11 12">
    <name type="scientific">Stenotrophomonas nitritireducens</name>
    <dbReference type="NCBI Taxonomy" id="83617"/>
    <lineage>
        <taxon>Bacteria</taxon>
        <taxon>Pseudomonadati</taxon>
        <taxon>Pseudomonadota</taxon>
        <taxon>Gammaproteobacteria</taxon>
        <taxon>Lysobacterales</taxon>
        <taxon>Lysobacteraceae</taxon>
        <taxon>Stenotrophomonas</taxon>
    </lineage>
</organism>
<dbReference type="CDD" id="cd16922">
    <property type="entry name" value="HATPase_EvgS-ArcB-TorS-like"/>
    <property type="match status" value="1"/>
</dbReference>
<evidence type="ECO:0000256" key="4">
    <source>
        <dbReference type="ARBA" id="ARBA00022679"/>
    </source>
</evidence>
<name>A0ABR5NKS5_9GAMM</name>
<keyword evidence="8" id="KW-0732">Signal</keyword>
<comment type="caution">
    <text evidence="11">The sequence shown here is derived from an EMBL/GenBank/DDBJ whole genome shotgun (WGS) entry which is preliminary data.</text>
</comment>
<dbReference type="SMART" id="SM00388">
    <property type="entry name" value="HisKA"/>
    <property type="match status" value="1"/>
</dbReference>
<dbReference type="PANTHER" id="PTHR43047">
    <property type="entry name" value="TWO-COMPONENT HISTIDINE PROTEIN KINASE"/>
    <property type="match status" value="1"/>
</dbReference>
<dbReference type="InterPro" id="IPR003661">
    <property type="entry name" value="HisK_dim/P_dom"/>
</dbReference>
<feature type="modified residue" description="4-aspartylphosphate" evidence="6">
    <location>
        <position position="1108"/>
    </location>
</feature>
<dbReference type="Gene3D" id="3.30.565.10">
    <property type="entry name" value="Histidine kinase-like ATPase, C-terminal domain"/>
    <property type="match status" value="1"/>
</dbReference>
<dbReference type="InterPro" id="IPR001789">
    <property type="entry name" value="Sig_transdc_resp-reg_receiver"/>
</dbReference>
<dbReference type="SUPFAM" id="SSF47384">
    <property type="entry name" value="Homodimeric domain of signal transducing histidine kinase"/>
    <property type="match status" value="1"/>
</dbReference>
<reference evidence="11 12" key="1">
    <citation type="submission" date="2015-05" db="EMBL/GenBank/DDBJ databases">
        <title>Genome sequencing and analysis of members of genus Stenotrophomonas.</title>
        <authorList>
            <person name="Patil P.P."/>
            <person name="Midha S."/>
            <person name="Patil P.B."/>
        </authorList>
    </citation>
    <scope>NUCLEOTIDE SEQUENCE [LARGE SCALE GENOMIC DNA]</scope>
    <source>
        <strain evidence="11 12">DSM 12575</strain>
    </source>
</reference>
<dbReference type="Gene3D" id="3.40.50.2300">
    <property type="match status" value="1"/>
</dbReference>
<dbReference type="InterPro" id="IPR004358">
    <property type="entry name" value="Sig_transdc_His_kin-like_C"/>
</dbReference>
<dbReference type="SMART" id="SM00448">
    <property type="entry name" value="REC"/>
    <property type="match status" value="1"/>
</dbReference>
<evidence type="ECO:0000256" key="5">
    <source>
        <dbReference type="ARBA" id="ARBA00022777"/>
    </source>
</evidence>
<evidence type="ECO:0000256" key="2">
    <source>
        <dbReference type="ARBA" id="ARBA00012438"/>
    </source>
</evidence>
<evidence type="ECO:0000259" key="10">
    <source>
        <dbReference type="PROSITE" id="PS50110"/>
    </source>
</evidence>
<proteinExistence type="predicted"/>
<feature type="domain" description="Histidine kinase" evidence="9">
    <location>
        <begin position="817"/>
        <end position="1036"/>
    </location>
</feature>
<keyword evidence="3 6" id="KW-0597">Phosphoprotein</keyword>
<dbReference type="EMBL" id="LDJG01000010">
    <property type="protein sequence ID" value="KRG58058.1"/>
    <property type="molecule type" value="Genomic_DNA"/>
</dbReference>
<dbReference type="PRINTS" id="PR00344">
    <property type="entry name" value="BCTRLSENSOR"/>
</dbReference>
<dbReference type="EC" id="2.7.13.3" evidence="2"/>
<evidence type="ECO:0000256" key="3">
    <source>
        <dbReference type="ARBA" id="ARBA00022553"/>
    </source>
</evidence>
<dbReference type="PROSITE" id="PS50109">
    <property type="entry name" value="HIS_KIN"/>
    <property type="match status" value="1"/>
</dbReference>
<dbReference type="SUPFAM" id="SSF52172">
    <property type="entry name" value="CheY-like"/>
    <property type="match status" value="1"/>
</dbReference>
<dbReference type="Pfam" id="PF00072">
    <property type="entry name" value="Response_reg"/>
    <property type="match status" value="1"/>
</dbReference>
<dbReference type="Gene3D" id="2.130.10.10">
    <property type="entry name" value="YVTN repeat-like/Quinoprotein amine dehydrogenase"/>
    <property type="match status" value="3"/>
</dbReference>
<sequence>MSGWLRWLLCLLLSGVVAQAAAEVPITPQPRRLGVADGLPSANINAFAEDRLGYLWLASHDGLARFDGRNYRIWRAEDGLRDNLIWSLHVDAANRLWFGTQNAGLGMLSADRRSFRFFDRDAYPQIASNTVWSVASTPDGSVWFGTPTAGLYRLAVDGTIQRFMPVAGQRDSLPSASIAYLAVTPDGVLWVGSKGGLARWTGSGFEREGEALLPSPRINGLKVDGSQRLWIATNGGVVVRHGDGRFERMEWPGSAPGEVLNVLQYAADGNYWLDTLQGLGRSRDGAAVRNVPLYSAQERGLVKPNWSTAYEDRDGGLWFASTNAGLWHLSPNWRQFSVLARHLDDPSSLRNPYALAMAASASGGIWVVGTRGALDRFDPASGAVEQHLQPIDGIHWPQSVAEDAQGRVWIGSLDTLVRYDPRDGAVRHWRNGDAVDAAMVGDGDIVRICDDRIWIYSEDGGIQQRDAEGRVTLQLAPGQRGLPESALQDMQCGPGNHLWLSGAAGLSAWQPQAGAFAPVQGGPQAPAHAFDVGAGGRVWVALLGRLERYRWEGGQLLWEDGIGADQGFPMLAAGGLVIDSHGVVWASSARGLIRVDPERRSVRLYGVHDGLPGQEFRRRGLVQARSGQVAGGTPEGVVLFDPAQVGPPARRPPLVIERISVHRGDEEYDLSAQPSLRIKDGDRDLHVVARLLAFADSTNNLYRFRLTGYDPDWVNAGASGERVFPRLAPGSYTLQIQGAVPGGGWIAAPDLRIDVAPPWWRSGWALAGYALAAILALGIAVLAYRARLQRRSEWKLAEQRRELAEQASSAKTRFLATLGHEVRTPMTGVLGMTELLLDTQLDATQRRYAGSIQQAGTHLLQLVNDSLDLARIEAGRLELDNQPFELAPLLDEVASLIAPVVRKRGLLFVHERRPSMPVRVTGDAMRLRQILMNLLGNAAKFTEHGQVGLGVELLPEGAGIRLEVSDTGPGITAEQQARLFRRFEQAEGPHTASRYGGSGLGLAICQELAAAMGGNIRIDSRLGAGARFIVELPLPWTPLEDGRDAPARPPGGGPEGSLCILLVEDDPTVADVIAGLLRTRGHQVVHALHGLAALGEVAAGSFDIGLLDLDLPALDGLALAAQLRGQGHHFPLVAVTARSDGAAEQQARAAGFDGFLRKPVTGEMLVAAIAAAWRPAMADGAPPQQGPR</sequence>
<dbReference type="CDD" id="cd17546">
    <property type="entry name" value="REC_hyHK_CKI1_RcsC-like"/>
    <property type="match status" value="1"/>
</dbReference>
<dbReference type="InterPro" id="IPR011110">
    <property type="entry name" value="Reg_prop"/>
</dbReference>
<dbReference type="Pfam" id="PF00512">
    <property type="entry name" value="HisKA"/>
    <property type="match status" value="1"/>
</dbReference>
<accession>A0ABR5NKS5</accession>
<evidence type="ECO:0000256" key="6">
    <source>
        <dbReference type="PROSITE-ProRule" id="PRU00169"/>
    </source>
</evidence>
<keyword evidence="7" id="KW-1133">Transmembrane helix</keyword>
<dbReference type="SUPFAM" id="SSF55874">
    <property type="entry name" value="ATPase domain of HSP90 chaperone/DNA topoisomerase II/histidine kinase"/>
    <property type="match status" value="1"/>
</dbReference>
<dbReference type="RefSeq" id="WP_055764186.1">
    <property type="nucleotide sequence ID" value="NZ_LDJG01000010.1"/>
</dbReference>
<keyword evidence="7" id="KW-0472">Membrane</keyword>
<feature type="transmembrane region" description="Helical" evidence="7">
    <location>
        <begin position="764"/>
        <end position="784"/>
    </location>
</feature>
<evidence type="ECO:0000256" key="7">
    <source>
        <dbReference type="SAM" id="Phobius"/>
    </source>
</evidence>
<dbReference type="CDD" id="cd00082">
    <property type="entry name" value="HisKA"/>
    <property type="match status" value="1"/>
</dbReference>
<dbReference type="InterPro" id="IPR011006">
    <property type="entry name" value="CheY-like_superfamily"/>
</dbReference>
<dbReference type="InterPro" id="IPR013783">
    <property type="entry name" value="Ig-like_fold"/>
</dbReference>